<keyword evidence="9" id="KW-0472">Membrane</keyword>
<evidence type="ECO:0000313" key="13">
    <source>
        <dbReference type="Proteomes" id="UP000011087"/>
    </source>
</evidence>
<dbReference type="InterPro" id="IPR018338">
    <property type="entry name" value="Carbonic_anhydrase_a-class_CS"/>
</dbReference>
<proteinExistence type="inferred from homology"/>
<evidence type="ECO:0000256" key="8">
    <source>
        <dbReference type="RuleBase" id="RU367011"/>
    </source>
</evidence>
<dbReference type="GeneID" id="17299670"/>
<dbReference type="OMA" id="GYQETFH"/>
<dbReference type="GO" id="GO:0008270">
    <property type="term" value="F:zinc ion binding"/>
    <property type="evidence" value="ECO:0007669"/>
    <property type="project" value="UniProtKB-UniRule"/>
</dbReference>
<evidence type="ECO:0000256" key="4">
    <source>
        <dbReference type="ARBA" id="ARBA00022723"/>
    </source>
</evidence>
<comment type="catalytic activity">
    <reaction evidence="7 8">
        <text>hydrogencarbonate + H(+) = CO2 + H2O</text>
        <dbReference type="Rhea" id="RHEA:10748"/>
        <dbReference type="ChEBI" id="CHEBI:15377"/>
        <dbReference type="ChEBI" id="CHEBI:15378"/>
        <dbReference type="ChEBI" id="CHEBI:16526"/>
        <dbReference type="ChEBI" id="CHEBI:17544"/>
        <dbReference type="EC" id="4.2.1.1"/>
    </reaction>
</comment>
<dbReference type="SMART" id="SM01057">
    <property type="entry name" value="Carb_anhydrase"/>
    <property type="match status" value="1"/>
</dbReference>
<dbReference type="AlphaFoldDB" id="L1J4H3"/>
<evidence type="ECO:0000313" key="11">
    <source>
        <dbReference type="EMBL" id="EKX43029.1"/>
    </source>
</evidence>
<dbReference type="Proteomes" id="UP000011087">
    <property type="component" value="Unassembled WGS sequence"/>
</dbReference>
<dbReference type="RefSeq" id="XP_005830009.1">
    <property type="nucleotide sequence ID" value="XM_005829952.1"/>
</dbReference>
<dbReference type="SUPFAM" id="SSF51069">
    <property type="entry name" value="Carbonic anhydrase"/>
    <property type="match status" value="1"/>
</dbReference>
<dbReference type="PANTHER" id="PTHR18952:SF265">
    <property type="entry name" value="CARBONIC ANHYDRASE"/>
    <property type="match status" value="1"/>
</dbReference>
<dbReference type="OrthoDB" id="429145at2759"/>
<keyword evidence="9" id="KW-1133">Transmembrane helix</keyword>
<reference evidence="13" key="2">
    <citation type="submission" date="2012-11" db="EMBL/GenBank/DDBJ databases">
        <authorList>
            <person name="Kuo A."/>
            <person name="Curtis B.A."/>
            <person name="Tanifuji G."/>
            <person name="Burki F."/>
            <person name="Gruber A."/>
            <person name="Irimia M."/>
            <person name="Maruyama S."/>
            <person name="Arias M.C."/>
            <person name="Ball S.G."/>
            <person name="Gile G.H."/>
            <person name="Hirakawa Y."/>
            <person name="Hopkins J.F."/>
            <person name="Rensing S.A."/>
            <person name="Schmutz J."/>
            <person name="Symeonidi A."/>
            <person name="Elias M."/>
            <person name="Eveleigh R.J."/>
            <person name="Herman E.K."/>
            <person name="Klute M.J."/>
            <person name="Nakayama T."/>
            <person name="Obornik M."/>
            <person name="Reyes-Prieto A."/>
            <person name="Armbrust E.V."/>
            <person name="Aves S.J."/>
            <person name="Beiko R.G."/>
            <person name="Coutinho P."/>
            <person name="Dacks J.B."/>
            <person name="Durnford D.G."/>
            <person name="Fast N.M."/>
            <person name="Green B.R."/>
            <person name="Grisdale C."/>
            <person name="Hempe F."/>
            <person name="Henrissat B."/>
            <person name="Hoppner M.P."/>
            <person name="Ishida K.-I."/>
            <person name="Kim E."/>
            <person name="Koreny L."/>
            <person name="Kroth P.G."/>
            <person name="Liu Y."/>
            <person name="Malik S.-B."/>
            <person name="Maier U.G."/>
            <person name="McRose D."/>
            <person name="Mock T."/>
            <person name="Neilson J.A."/>
            <person name="Onodera N.T."/>
            <person name="Poole A.M."/>
            <person name="Pritham E.J."/>
            <person name="Richards T.A."/>
            <person name="Rocap G."/>
            <person name="Roy S.W."/>
            <person name="Sarai C."/>
            <person name="Schaack S."/>
            <person name="Shirato S."/>
            <person name="Slamovits C.H."/>
            <person name="Spencer D.F."/>
            <person name="Suzuki S."/>
            <person name="Worden A.Z."/>
            <person name="Zauner S."/>
            <person name="Barry K."/>
            <person name="Bell C."/>
            <person name="Bharti A.K."/>
            <person name="Crow J.A."/>
            <person name="Grimwood J."/>
            <person name="Kramer R."/>
            <person name="Lindquist E."/>
            <person name="Lucas S."/>
            <person name="Salamov A."/>
            <person name="McFadden G.I."/>
            <person name="Lane C.E."/>
            <person name="Keeling P.J."/>
            <person name="Gray M.W."/>
            <person name="Grigoriev I.V."/>
            <person name="Archibald J.M."/>
        </authorList>
    </citation>
    <scope>NUCLEOTIDE SEQUENCE</scope>
    <source>
        <strain evidence="13">CCMP2712</strain>
    </source>
</reference>
<keyword evidence="5 8" id="KW-0862">Zinc</keyword>
<dbReference type="Gene3D" id="3.10.200.10">
    <property type="entry name" value="Alpha carbonic anhydrase"/>
    <property type="match status" value="1"/>
</dbReference>
<evidence type="ECO:0000256" key="5">
    <source>
        <dbReference type="ARBA" id="ARBA00022833"/>
    </source>
</evidence>
<evidence type="ECO:0000256" key="1">
    <source>
        <dbReference type="ARBA" id="ARBA00002904"/>
    </source>
</evidence>
<name>L1J4H3_GUITC</name>
<feature type="domain" description="Alpha-carbonic anhydrase" evidence="10">
    <location>
        <begin position="30"/>
        <end position="299"/>
    </location>
</feature>
<dbReference type="PROSITE" id="PS51144">
    <property type="entry name" value="ALPHA_CA_2"/>
    <property type="match status" value="1"/>
</dbReference>
<feature type="signal peptide" evidence="8">
    <location>
        <begin position="1"/>
        <end position="16"/>
    </location>
</feature>
<feature type="non-terminal residue" evidence="11">
    <location>
        <position position="1"/>
    </location>
</feature>
<comment type="function">
    <text evidence="1 8">Reversible hydration of carbon dioxide.</text>
</comment>
<dbReference type="EnsemblProtists" id="EKX43029">
    <property type="protein sequence ID" value="EKX43029"/>
    <property type="gene ID" value="GUITHDRAFT_153427"/>
</dbReference>
<dbReference type="EMBL" id="JH993013">
    <property type="protein sequence ID" value="EKX43029.1"/>
    <property type="molecule type" value="Genomic_DNA"/>
</dbReference>
<comment type="similarity">
    <text evidence="2 8">Belongs to the alpha-carbonic anhydrase family.</text>
</comment>
<dbReference type="KEGG" id="gtt:GUITHDRAFT_153427"/>
<organism evidence="11">
    <name type="scientific">Guillardia theta (strain CCMP2712)</name>
    <name type="common">Cryptophyte</name>
    <dbReference type="NCBI Taxonomy" id="905079"/>
    <lineage>
        <taxon>Eukaryota</taxon>
        <taxon>Cryptophyceae</taxon>
        <taxon>Pyrenomonadales</taxon>
        <taxon>Geminigeraceae</taxon>
        <taxon>Guillardia</taxon>
    </lineage>
</organism>
<keyword evidence="4 8" id="KW-0479">Metal-binding</keyword>
<accession>L1J4H3</accession>
<dbReference type="PROSITE" id="PS00162">
    <property type="entry name" value="ALPHA_CA_1"/>
    <property type="match status" value="1"/>
</dbReference>
<evidence type="ECO:0000256" key="2">
    <source>
        <dbReference type="ARBA" id="ARBA00010718"/>
    </source>
</evidence>
<protein>
    <recommendedName>
        <fullName evidence="3 8">Carbonic anhydrase</fullName>
        <ecNumber evidence="3 8">4.2.1.1</ecNumber>
    </recommendedName>
</protein>
<dbReference type="InterPro" id="IPR001148">
    <property type="entry name" value="CA_dom"/>
</dbReference>
<dbReference type="CDD" id="cd00326">
    <property type="entry name" value="alpha_CA"/>
    <property type="match status" value="1"/>
</dbReference>
<gene>
    <name evidence="11" type="ORF">GUITHDRAFT_153427</name>
</gene>
<evidence type="ECO:0000256" key="7">
    <source>
        <dbReference type="ARBA" id="ARBA00048348"/>
    </source>
</evidence>
<dbReference type="HOGENOM" id="CLU_039326_2_0_1"/>
<keyword evidence="6 8" id="KW-0456">Lyase</keyword>
<reference evidence="12" key="3">
    <citation type="submission" date="2016-03" db="UniProtKB">
        <authorList>
            <consortium name="EnsemblProtists"/>
        </authorList>
    </citation>
    <scope>IDENTIFICATION</scope>
</reference>
<reference evidence="11 13" key="1">
    <citation type="journal article" date="2012" name="Nature">
        <title>Algal genomes reveal evolutionary mosaicism and the fate of nucleomorphs.</title>
        <authorList>
            <consortium name="DOE Joint Genome Institute"/>
            <person name="Curtis B.A."/>
            <person name="Tanifuji G."/>
            <person name="Burki F."/>
            <person name="Gruber A."/>
            <person name="Irimia M."/>
            <person name="Maruyama S."/>
            <person name="Arias M.C."/>
            <person name="Ball S.G."/>
            <person name="Gile G.H."/>
            <person name="Hirakawa Y."/>
            <person name="Hopkins J.F."/>
            <person name="Kuo A."/>
            <person name="Rensing S.A."/>
            <person name="Schmutz J."/>
            <person name="Symeonidi A."/>
            <person name="Elias M."/>
            <person name="Eveleigh R.J."/>
            <person name="Herman E.K."/>
            <person name="Klute M.J."/>
            <person name="Nakayama T."/>
            <person name="Obornik M."/>
            <person name="Reyes-Prieto A."/>
            <person name="Armbrust E.V."/>
            <person name="Aves S.J."/>
            <person name="Beiko R.G."/>
            <person name="Coutinho P."/>
            <person name="Dacks J.B."/>
            <person name="Durnford D.G."/>
            <person name="Fast N.M."/>
            <person name="Green B.R."/>
            <person name="Grisdale C.J."/>
            <person name="Hempel F."/>
            <person name="Henrissat B."/>
            <person name="Hoppner M.P."/>
            <person name="Ishida K."/>
            <person name="Kim E."/>
            <person name="Koreny L."/>
            <person name="Kroth P.G."/>
            <person name="Liu Y."/>
            <person name="Malik S.B."/>
            <person name="Maier U.G."/>
            <person name="McRose D."/>
            <person name="Mock T."/>
            <person name="Neilson J.A."/>
            <person name="Onodera N.T."/>
            <person name="Poole A.M."/>
            <person name="Pritham E.J."/>
            <person name="Richards T.A."/>
            <person name="Rocap G."/>
            <person name="Roy S.W."/>
            <person name="Sarai C."/>
            <person name="Schaack S."/>
            <person name="Shirato S."/>
            <person name="Slamovits C.H."/>
            <person name="Spencer D.F."/>
            <person name="Suzuki S."/>
            <person name="Worden A.Z."/>
            <person name="Zauner S."/>
            <person name="Barry K."/>
            <person name="Bell C."/>
            <person name="Bharti A.K."/>
            <person name="Crow J.A."/>
            <person name="Grimwood J."/>
            <person name="Kramer R."/>
            <person name="Lindquist E."/>
            <person name="Lucas S."/>
            <person name="Salamov A."/>
            <person name="McFadden G.I."/>
            <person name="Lane C.E."/>
            <person name="Keeling P.J."/>
            <person name="Gray M.W."/>
            <person name="Grigoriev I.V."/>
            <person name="Archibald J.M."/>
        </authorList>
    </citation>
    <scope>NUCLEOTIDE SEQUENCE</scope>
    <source>
        <strain evidence="11 13">CCMP2712</strain>
    </source>
</reference>
<keyword evidence="13" id="KW-1185">Reference proteome</keyword>
<keyword evidence="8" id="KW-0732">Signal</keyword>
<dbReference type="EC" id="4.2.1.1" evidence="3 8"/>
<evidence type="ECO:0000256" key="3">
    <source>
        <dbReference type="ARBA" id="ARBA00012925"/>
    </source>
</evidence>
<evidence type="ECO:0000256" key="6">
    <source>
        <dbReference type="ARBA" id="ARBA00023239"/>
    </source>
</evidence>
<dbReference type="STRING" id="905079.L1J4H3"/>
<dbReference type="InterPro" id="IPR036398">
    <property type="entry name" value="CA_dom_sf"/>
</dbReference>
<dbReference type="GO" id="GO:0005886">
    <property type="term" value="C:plasma membrane"/>
    <property type="evidence" value="ECO:0007669"/>
    <property type="project" value="TreeGrafter"/>
</dbReference>
<evidence type="ECO:0000259" key="10">
    <source>
        <dbReference type="PROSITE" id="PS51144"/>
    </source>
</evidence>
<evidence type="ECO:0000256" key="9">
    <source>
        <dbReference type="SAM" id="Phobius"/>
    </source>
</evidence>
<dbReference type="Pfam" id="PF00194">
    <property type="entry name" value="Carb_anhydrase"/>
    <property type="match status" value="1"/>
</dbReference>
<dbReference type="eggNOG" id="KOG0382">
    <property type="taxonomic scope" value="Eukaryota"/>
</dbReference>
<evidence type="ECO:0000313" key="12">
    <source>
        <dbReference type="EnsemblProtists" id="EKX43029"/>
    </source>
</evidence>
<comment type="cofactor">
    <cofactor evidence="8">
        <name>Zn(2+)</name>
        <dbReference type="ChEBI" id="CHEBI:29105"/>
    </cofactor>
</comment>
<sequence length="408" mass="43492">MLKTLIPLLLVAHAVASPSILSHQARRAGSPWNYNQCDSSEGPMKWGGVCSTGKQQTPVDLCGAKAFDGTAPSIKFDSANWDKPNKFNIKNTGHALQLDVTSNAPVLNAGNLAFRVGRSTTDGDSTWKLAQMHFHWGRSATEGSEHYIQGVQYPLEAHFVHFNSKYPTISDAVSSGNSDALLVVGQMYTLGSSESAALTTIGNEASRATTDGVAMNGDVNFAQLVNDKASFYSYAGGLTTPGCNEVVTWIVMDSPITITRATMDKLWAVTIPGSTEKFAVYGNYRPLQPIGDRTIYTTGSSSPCATHGVKEPDFQCSTDSEAQKNLTIVSAVLGSLLGVSLLALLVLGYKVCMAPKPASTAAPNISLNADDNELKSKTAPMQSANPMFMAMPMQNISYVPTNNTFSLG</sequence>
<dbReference type="PANTHER" id="PTHR18952">
    <property type="entry name" value="CARBONIC ANHYDRASE"/>
    <property type="match status" value="1"/>
</dbReference>
<dbReference type="GO" id="GO:0004089">
    <property type="term" value="F:carbonate dehydratase activity"/>
    <property type="evidence" value="ECO:0007669"/>
    <property type="project" value="UniProtKB-UniRule"/>
</dbReference>
<feature type="transmembrane region" description="Helical" evidence="9">
    <location>
        <begin position="326"/>
        <end position="347"/>
    </location>
</feature>
<keyword evidence="9" id="KW-0812">Transmembrane</keyword>
<feature type="chain" id="PRO_5008770842" description="Carbonic anhydrase" evidence="8">
    <location>
        <begin position="17"/>
        <end position="408"/>
    </location>
</feature>
<dbReference type="InterPro" id="IPR023561">
    <property type="entry name" value="Carbonic_anhydrase_a-class"/>
</dbReference>
<dbReference type="PaxDb" id="55529-EKX43029"/>